<reference evidence="1 2" key="1">
    <citation type="submission" date="2018-12" db="EMBL/GenBank/DDBJ databases">
        <authorList>
            <consortium name="Pathogen Informatics"/>
        </authorList>
    </citation>
    <scope>NUCLEOTIDE SEQUENCE [LARGE SCALE GENOMIC DNA]</scope>
    <source>
        <strain evidence="1 2">NCTC10951</strain>
    </source>
</reference>
<evidence type="ECO:0008006" key="3">
    <source>
        <dbReference type="Google" id="ProtNLM"/>
    </source>
</evidence>
<protein>
    <recommendedName>
        <fullName evidence="3">UDP-glucose 4-epimerase</fullName>
    </recommendedName>
</protein>
<evidence type="ECO:0000313" key="2">
    <source>
        <dbReference type="Proteomes" id="UP000268658"/>
    </source>
</evidence>
<gene>
    <name evidence="1" type="ORF">NCTC10951_02218</name>
</gene>
<name>A0A3S5EWJ0_ACTVI</name>
<dbReference type="InterPro" id="IPR036291">
    <property type="entry name" value="NAD(P)-bd_dom_sf"/>
</dbReference>
<dbReference type="AlphaFoldDB" id="A0A3S5EWJ0"/>
<proteinExistence type="predicted"/>
<organism evidence="1 2">
    <name type="scientific">Actinomyces viscosus</name>
    <dbReference type="NCBI Taxonomy" id="1656"/>
    <lineage>
        <taxon>Bacteria</taxon>
        <taxon>Bacillati</taxon>
        <taxon>Actinomycetota</taxon>
        <taxon>Actinomycetes</taxon>
        <taxon>Actinomycetales</taxon>
        <taxon>Actinomycetaceae</taxon>
        <taxon>Actinomyces</taxon>
    </lineage>
</organism>
<dbReference type="EMBL" id="LR134477">
    <property type="protein sequence ID" value="VEI17484.1"/>
    <property type="molecule type" value="Genomic_DNA"/>
</dbReference>
<dbReference type="OrthoDB" id="9801785at2"/>
<sequence>MTADNTTDNTTHVLLGGNGYLGREVTRQWLAADPHAQLLVVSSSGRNELTDPRVRNIAADARSYESLAGVLPERFDTIVDFLGRPDKDPQALEDINARPARAMRRLAEERGALAMGAVGGRLGPGSFTRIKKQVLAELAASSVPLVSVEPTVLYGAGRSDALARMVPLFKFLGLFSSRFAPERVEDVAATMVSGLRGHLARQ</sequence>
<dbReference type="SUPFAM" id="SSF51735">
    <property type="entry name" value="NAD(P)-binding Rossmann-fold domains"/>
    <property type="match status" value="1"/>
</dbReference>
<dbReference type="Gene3D" id="3.40.50.720">
    <property type="entry name" value="NAD(P)-binding Rossmann-like Domain"/>
    <property type="match status" value="1"/>
</dbReference>
<accession>A0A3S5EWJ0</accession>
<dbReference type="KEGG" id="avc:NCTC10951_02218"/>
<dbReference type="RefSeq" id="WP_126414608.1">
    <property type="nucleotide sequence ID" value="NZ_JASPER010000031.1"/>
</dbReference>
<dbReference type="Proteomes" id="UP000268658">
    <property type="component" value="Chromosome"/>
</dbReference>
<evidence type="ECO:0000313" key="1">
    <source>
        <dbReference type="EMBL" id="VEI17484.1"/>
    </source>
</evidence>
<dbReference type="PROSITE" id="PS50096">
    <property type="entry name" value="IQ"/>
    <property type="match status" value="1"/>
</dbReference>